<comment type="caution">
    <text evidence="4">The sequence shown here is derived from an EMBL/GenBank/DDBJ whole genome shotgun (WGS) entry which is preliminary data.</text>
</comment>
<keyword evidence="1" id="KW-0533">Nickel</keyword>
<keyword evidence="5" id="KW-1185">Reference proteome</keyword>
<keyword evidence="2" id="KW-0479">Metal-binding</keyword>
<gene>
    <name evidence="4" type="ORF">GCM10010842_38060</name>
</gene>
<organism evidence="4 5">
    <name type="scientific">Deinococcus daejeonensis</name>
    <dbReference type="NCBI Taxonomy" id="1007098"/>
    <lineage>
        <taxon>Bacteria</taxon>
        <taxon>Thermotogati</taxon>
        <taxon>Deinococcota</taxon>
        <taxon>Deinococci</taxon>
        <taxon>Deinococcales</taxon>
        <taxon>Deinococcaceae</taxon>
        <taxon>Deinococcus</taxon>
    </lineage>
</organism>
<dbReference type="InterPro" id="IPR000688">
    <property type="entry name" value="HypA/HybF"/>
</dbReference>
<dbReference type="EMBL" id="BMOR01000036">
    <property type="protein sequence ID" value="GGN46981.1"/>
    <property type="molecule type" value="Genomic_DNA"/>
</dbReference>
<accession>A0ABQ2JI86</accession>
<protein>
    <submittedName>
        <fullName evidence="4">Uncharacterized protein</fullName>
    </submittedName>
</protein>
<dbReference type="Proteomes" id="UP000645517">
    <property type="component" value="Unassembled WGS sequence"/>
</dbReference>
<evidence type="ECO:0000313" key="5">
    <source>
        <dbReference type="Proteomes" id="UP000645517"/>
    </source>
</evidence>
<reference evidence="5" key="1">
    <citation type="journal article" date="2019" name="Int. J. Syst. Evol. Microbiol.">
        <title>The Global Catalogue of Microorganisms (GCM) 10K type strain sequencing project: providing services to taxonomists for standard genome sequencing and annotation.</title>
        <authorList>
            <consortium name="The Broad Institute Genomics Platform"/>
            <consortium name="The Broad Institute Genome Sequencing Center for Infectious Disease"/>
            <person name="Wu L."/>
            <person name="Ma J."/>
        </authorList>
    </citation>
    <scope>NUCLEOTIDE SEQUENCE [LARGE SCALE GENOMIC DNA]</scope>
    <source>
        <strain evidence="5">JCM 16918</strain>
    </source>
</reference>
<proteinExistence type="predicted"/>
<evidence type="ECO:0000313" key="4">
    <source>
        <dbReference type="EMBL" id="GGN46981.1"/>
    </source>
</evidence>
<sequence length="85" mass="8563">MVECGAGGIDGGFPACAAGTGLEGARLSVVTVPGVGECQVHGRVTLDVTRGLRCPECGAPTPTLVQGDALELDELELAEPDLEDV</sequence>
<evidence type="ECO:0000256" key="1">
    <source>
        <dbReference type="ARBA" id="ARBA00022596"/>
    </source>
</evidence>
<dbReference type="Pfam" id="PF01155">
    <property type="entry name" value="HypA"/>
    <property type="match status" value="1"/>
</dbReference>
<evidence type="ECO:0000256" key="3">
    <source>
        <dbReference type="ARBA" id="ARBA00022833"/>
    </source>
</evidence>
<dbReference type="Gene3D" id="3.30.2320.80">
    <property type="match status" value="1"/>
</dbReference>
<evidence type="ECO:0000256" key="2">
    <source>
        <dbReference type="ARBA" id="ARBA00022723"/>
    </source>
</evidence>
<name>A0ABQ2JI86_9DEIO</name>
<keyword evidence="3" id="KW-0862">Zinc</keyword>